<sequence length="130" mass="15170">MIKKMNIKTIITRKPLTTKNLRENINIFLKATSLHAQYLTIQINILTKENKNKHTLCNKVVIDLQSKSGVKTFKDILVQNYLKVCNNKKGFPKTAFITIHYIYSNEDDYKNFINNLKTSNKLNFFDDANI</sequence>
<proteinExistence type="predicted"/>
<reference evidence="1" key="2">
    <citation type="submission" date="2019-03" db="EMBL/GenBank/DDBJ databases">
        <authorList>
            <person name="Lee H.-H."/>
            <person name="Tsai I.J."/>
        </authorList>
    </citation>
    <scope>NUCLEOTIDE SEQUENCE</scope>
    <source>
        <strain evidence="1">BCRC 35384</strain>
    </source>
</reference>
<reference evidence="1" key="1">
    <citation type="journal article" date="2019" name="Genome Biol. Evol.">
        <title>Evidence of extensive intraspecific noncoding reshuffling in a 169-kb mitochondrial genome of a basidiomycetous fungus.</title>
        <authorList>
            <person name="Lee H.H."/>
            <person name="Ke H.M."/>
            <person name="Lin C.I."/>
            <person name="Lee T.J."/>
            <person name="Chung C.L."/>
            <person name="Tsai I.J."/>
        </authorList>
    </citation>
    <scope>NUCLEOTIDE SEQUENCE</scope>
    <source>
        <strain evidence="1">BCRC 35384</strain>
    </source>
</reference>
<accession>A0A5B9RCA3</accession>
<keyword evidence="1" id="KW-0496">Mitochondrion</keyword>
<evidence type="ECO:0000313" key="1">
    <source>
        <dbReference type="EMBL" id="QEG57023.1"/>
    </source>
</evidence>
<dbReference type="EMBL" id="MK623257">
    <property type="protein sequence ID" value="QEG57023.1"/>
    <property type="molecule type" value="Genomic_DNA"/>
</dbReference>
<gene>
    <name evidence="1" type="ORF">PPIT_000127</name>
</gene>
<name>A0A5B9RCA3_9AGAM</name>
<protein>
    <submittedName>
        <fullName evidence="1">Uncharacterized protein</fullName>
    </submittedName>
</protein>
<geneLocation type="mitochondrion" evidence="1"/>
<dbReference type="AlphaFoldDB" id="A0A5B9RCA3"/>
<organism evidence="1">
    <name type="scientific">Porodaedalea pini</name>
    <dbReference type="NCBI Taxonomy" id="108901"/>
    <lineage>
        <taxon>Eukaryota</taxon>
        <taxon>Fungi</taxon>
        <taxon>Dikarya</taxon>
        <taxon>Basidiomycota</taxon>
        <taxon>Agaricomycotina</taxon>
        <taxon>Agaricomycetes</taxon>
        <taxon>Hymenochaetales</taxon>
        <taxon>Hymenochaetaceae</taxon>
        <taxon>Porodaedalea</taxon>
    </lineage>
</organism>